<sequence length="68" mass="7868">MAERFPGYRQLIEPLLPCCIFEQIGEILFEFPLRNKCGRSLLQNGCFCLAWCLPANRGNKAPGFFYYC</sequence>
<dbReference type="Proteomes" id="UP000199236">
    <property type="component" value="Unassembled WGS sequence"/>
</dbReference>
<organism evidence="1 2">
    <name type="scientific">Cohaesibacter marisflavi</name>
    <dbReference type="NCBI Taxonomy" id="655353"/>
    <lineage>
        <taxon>Bacteria</taxon>
        <taxon>Pseudomonadati</taxon>
        <taxon>Pseudomonadota</taxon>
        <taxon>Alphaproteobacteria</taxon>
        <taxon>Hyphomicrobiales</taxon>
        <taxon>Cohaesibacteraceae</taxon>
    </lineage>
</organism>
<name>A0A1I5D470_9HYPH</name>
<reference evidence="1 2" key="1">
    <citation type="submission" date="2016-10" db="EMBL/GenBank/DDBJ databases">
        <authorList>
            <person name="de Groot N.N."/>
        </authorList>
    </citation>
    <scope>NUCLEOTIDE SEQUENCE [LARGE SCALE GENOMIC DNA]</scope>
    <source>
        <strain evidence="1 2">CGMCC 1.9157</strain>
    </source>
</reference>
<dbReference type="STRING" id="655353.SAMN04488056_102470"/>
<gene>
    <name evidence="1" type="ORF">SAMN04488056_102470</name>
</gene>
<dbReference type="AlphaFoldDB" id="A0A1I5D470"/>
<evidence type="ECO:0000313" key="2">
    <source>
        <dbReference type="Proteomes" id="UP000199236"/>
    </source>
</evidence>
<evidence type="ECO:0000313" key="1">
    <source>
        <dbReference type="EMBL" id="SFN94015.1"/>
    </source>
</evidence>
<keyword evidence="2" id="KW-1185">Reference proteome</keyword>
<protein>
    <submittedName>
        <fullName evidence="1">Uncharacterized protein</fullName>
    </submittedName>
</protein>
<accession>A0A1I5D470</accession>
<dbReference type="EMBL" id="FOVR01000002">
    <property type="protein sequence ID" value="SFN94015.1"/>
    <property type="molecule type" value="Genomic_DNA"/>
</dbReference>
<proteinExistence type="predicted"/>